<dbReference type="PANTHER" id="PTHR43386">
    <property type="entry name" value="OLIGOPEPTIDE TRANSPORT SYSTEM PERMEASE PROTEIN APPC"/>
    <property type="match status" value="1"/>
</dbReference>
<dbReference type="Pfam" id="PF00528">
    <property type="entry name" value="BPD_transp_1"/>
    <property type="match status" value="1"/>
</dbReference>
<evidence type="ECO:0000256" key="1">
    <source>
        <dbReference type="ARBA" id="ARBA00004651"/>
    </source>
</evidence>
<dbReference type="GO" id="GO:0005886">
    <property type="term" value="C:plasma membrane"/>
    <property type="evidence" value="ECO:0007669"/>
    <property type="project" value="UniProtKB-SubCell"/>
</dbReference>
<feature type="transmembrane region" description="Helical" evidence="9">
    <location>
        <begin position="234"/>
        <end position="256"/>
    </location>
</feature>
<evidence type="ECO:0000313" key="11">
    <source>
        <dbReference type="EMBL" id="VDC22365.1"/>
    </source>
</evidence>
<dbReference type="InterPro" id="IPR035906">
    <property type="entry name" value="MetI-like_sf"/>
</dbReference>
<gene>
    <name evidence="11" type="primary">gsiD_1</name>
    <name evidence="11" type="ORF">XINFAN_00766</name>
</gene>
<evidence type="ECO:0000256" key="7">
    <source>
        <dbReference type="ARBA" id="ARBA00022989"/>
    </source>
</evidence>
<feature type="transmembrane region" description="Helical" evidence="9">
    <location>
        <begin position="75"/>
        <end position="97"/>
    </location>
</feature>
<evidence type="ECO:0000256" key="3">
    <source>
        <dbReference type="ARBA" id="ARBA00022475"/>
    </source>
</evidence>
<dbReference type="InterPro" id="IPR050366">
    <property type="entry name" value="BP-dependent_transpt_permease"/>
</dbReference>
<dbReference type="Pfam" id="PF12911">
    <property type="entry name" value="OppC_N"/>
    <property type="match status" value="1"/>
</dbReference>
<name>A0A3P5WLF1_9RHOB</name>
<feature type="transmembrane region" description="Helical" evidence="9">
    <location>
        <begin position="190"/>
        <end position="213"/>
    </location>
</feature>
<organism evidence="11 12">
    <name type="scientific">Pseudogemmobacter humi</name>
    <dbReference type="NCBI Taxonomy" id="2483812"/>
    <lineage>
        <taxon>Bacteria</taxon>
        <taxon>Pseudomonadati</taxon>
        <taxon>Pseudomonadota</taxon>
        <taxon>Alphaproteobacteria</taxon>
        <taxon>Rhodobacterales</taxon>
        <taxon>Paracoccaceae</taxon>
        <taxon>Pseudogemmobacter</taxon>
    </lineage>
</organism>
<reference evidence="11 12" key="1">
    <citation type="submission" date="2018-11" db="EMBL/GenBank/DDBJ databases">
        <authorList>
            <person name="Criscuolo A."/>
        </authorList>
    </citation>
    <scope>NUCLEOTIDE SEQUENCE [LARGE SCALE GENOMIC DNA]</scope>
    <source>
        <strain evidence="11">ACIP111625</strain>
    </source>
</reference>
<evidence type="ECO:0000313" key="12">
    <source>
        <dbReference type="Proteomes" id="UP000277498"/>
    </source>
</evidence>
<evidence type="ECO:0000259" key="10">
    <source>
        <dbReference type="PROSITE" id="PS50928"/>
    </source>
</evidence>
<evidence type="ECO:0000256" key="4">
    <source>
        <dbReference type="ARBA" id="ARBA00022692"/>
    </source>
</evidence>
<dbReference type="InterPro" id="IPR025966">
    <property type="entry name" value="OppC_N"/>
</dbReference>
<keyword evidence="5" id="KW-0571">Peptide transport</keyword>
<evidence type="ECO:0000256" key="6">
    <source>
        <dbReference type="ARBA" id="ARBA00022927"/>
    </source>
</evidence>
<keyword evidence="8 9" id="KW-0472">Membrane</keyword>
<keyword evidence="7 9" id="KW-1133">Transmembrane helix</keyword>
<dbReference type="PANTHER" id="PTHR43386:SF1">
    <property type="entry name" value="D,D-DIPEPTIDE TRANSPORT SYSTEM PERMEASE PROTEIN DDPC-RELATED"/>
    <property type="match status" value="1"/>
</dbReference>
<accession>A0A3P5WLF1</accession>
<dbReference type="OrthoDB" id="9766870at2"/>
<keyword evidence="12" id="KW-1185">Reference proteome</keyword>
<dbReference type="RefSeq" id="WP_124085194.1">
    <property type="nucleotide sequence ID" value="NZ_UXAW01000041.1"/>
</dbReference>
<dbReference type="SUPFAM" id="SSF161098">
    <property type="entry name" value="MetI-like"/>
    <property type="match status" value="1"/>
</dbReference>
<sequence>MKLFLSNKSAAAGLVMLVLIVLAALLADGLAPHDPWQTVGRPLSPPGTAYLLGSDTLGRDTLSGILHGARVSLEIGILAAIVSVCIGVAVGLVAGYFGGRVDDLAMGLTEIVQTIPSFVLMVVLVAIFQPSITSIIVAIAVVSWPPLARLVRGEVLSLRTREFVEAARLSGLGNLPIMLREILPNCASHIIVMGSLMVANAILLESALSFLGLSDPNVITWGYMIGSSRAMLHLAWWTCVFPGLAIFITVLAINLVGEGINDVFNPKLAGRRG</sequence>
<dbReference type="GO" id="GO:0015031">
    <property type="term" value="P:protein transport"/>
    <property type="evidence" value="ECO:0007669"/>
    <property type="project" value="UniProtKB-KW"/>
</dbReference>
<feature type="transmembrane region" description="Helical" evidence="9">
    <location>
        <begin position="118"/>
        <end position="144"/>
    </location>
</feature>
<proteinExistence type="inferred from homology"/>
<dbReference type="PROSITE" id="PS50928">
    <property type="entry name" value="ABC_TM1"/>
    <property type="match status" value="1"/>
</dbReference>
<dbReference type="CDD" id="cd06261">
    <property type="entry name" value="TM_PBP2"/>
    <property type="match status" value="1"/>
</dbReference>
<dbReference type="InterPro" id="IPR000515">
    <property type="entry name" value="MetI-like"/>
</dbReference>
<keyword evidence="3" id="KW-1003">Cell membrane</keyword>
<protein>
    <submittedName>
        <fullName evidence="11">Glutathione transport system permease protein GsiD</fullName>
    </submittedName>
</protein>
<keyword evidence="6" id="KW-0653">Protein transport</keyword>
<evidence type="ECO:0000256" key="9">
    <source>
        <dbReference type="RuleBase" id="RU363032"/>
    </source>
</evidence>
<evidence type="ECO:0000256" key="5">
    <source>
        <dbReference type="ARBA" id="ARBA00022856"/>
    </source>
</evidence>
<feature type="domain" description="ABC transmembrane type-1" evidence="10">
    <location>
        <begin position="69"/>
        <end position="257"/>
    </location>
</feature>
<evidence type="ECO:0000256" key="8">
    <source>
        <dbReference type="ARBA" id="ARBA00023136"/>
    </source>
</evidence>
<dbReference type="GO" id="GO:0055085">
    <property type="term" value="P:transmembrane transport"/>
    <property type="evidence" value="ECO:0007669"/>
    <property type="project" value="InterPro"/>
</dbReference>
<evidence type="ECO:0000256" key="2">
    <source>
        <dbReference type="ARBA" id="ARBA00022448"/>
    </source>
</evidence>
<comment type="subcellular location">
    <subcellularLocation>
        <location evidence="1 9">Cell membrane</location>
        <topology evidence="1 9">Multi-pass membrane protein</topology>
    </subcellularLocation>
</comment>
<keyword evidence="2 9" id="KW-0813">Transport</keyword>
<dbReference type="GO" id="GO:0015833">
    <property type="term" value="P:peptide transport"/>
    <property type="evidence" value="ECO:0007669"/>
    <property type="project" value="UniProtKB-KW"/>
</dbReference>
<dbReference type="AlphaFoldDB" id="A0A3P5WLF1"/>
<dbReference type="EMBL" id="UXAW01000041">
    <property type="protein sequence ID" value="VDC22365.1"/>
    <property type="molecule type" value="Genomic_DNA"/>
</dbReference>
<keyword evidence="4 9" id="KW-0812">Transmembrane</keyword>
<dbReference type="Gene3D" id="1.10.3720.10">
    <property type="entry name" value="MetI-like"/>
    <property type="match status" value="1"/>
</dbReference>
<comment type="similarity">
    <text evidence="9">Belongs to the binding-protein-dependent transport system permease family.</text>
</comment>
<dbReference type="Proteomes" id="UP000277498">
    <property type="component" value="Unassembled WGS sequence"/>
</dbReference>